<name>A0A1M5DKH4_9BACT</name>
<dbReference type="PROSITE" id="PS51257">
    <property type="entry name" value="PROKAR_LIPOPROTEIN"/>
    <property type="match status" value="1"/>
</dbReference>
<dbReference type="EMBL" id="FQUM01000007">
    <property type="protein sequence ID" value="SHF67395.1"/>
    <property type="molecule type" value="Genomic_DNA"/>
</dbReference>
<dbReference type="RefSeq" id="WP_073002749.1">
    <property type="nucleotide sequence ID" value="NZ_FQUM01000007.1"/>
</dbReference>
<evidence type="ECO:0000313" key="2">
    <source>
        <dbReference type="Proteomes" id="UP000184164"/>
    </source>
</evidence>
<accession>A0A1M5DKH4</accession>
<dbReference type="STRING" id="1484053.SAMN05444274_107139"/>
<gene>
    <name evidence="1" type="ORF">SAMN05444274_107139</name>
</gene>
<keyword evidence="2" id="KW-1185">Reference proteome</keyword>
<evidence type="ECO:0000313" key="1">
    <source>
        <dbReference type="EMBL" id="SHF67395.1"/>
    </source>
</evidence>
<proteinExistence type="predicted"/>
<protein>
    <recommendedName>
        <fullName evidence="3">DUF4249 domain-containing protein</fullName>
    </recommendedName>
</protein>
<reference evidence="1 2" key="1">
    <citation type="submission" date="2016-11" db="EMBL/GenBank/DDBJ databases">
        <authorList>
            <person name="Jaros S."/>
            <person name="Januszkiewicz K."/>
            <person name="Wedrychowicz H."/>
        </authorList>
    </citation>
    <scope>NUCLEOTIDE SEQUENCE [LARGE SCALE GENOMIC DNA]</scope>
    <source>
        <strain evidence="1 2">DSM 26910</strain>
    </source>
</reference>
<evidence type="ECO:0008006" key="3">
    <source>
        <dbReference type="Google" id="ProtNLM"/>
    </source>
</evidence>
<sequence length="380" mass="43336">MKNASKIILVFLSVVLFSCEKTIEFKEKDARPMIVVNAVIVPGNEFRVNISKSRHILEKSIYYEALENAEVSLYENGSFVSELAFFSNKDTTYEYFDYGSKKEHIFENGYYYEPDLEVKEGATYRLEVSHEGFSPVSCETTVPIPVELGNFVGQLEKAPQQYSNNTYEAKMNLEIVDPVDEDNYYRIGISKERGIELYFRKKGGYYYDYSGYGGGYGGGEVDPESVTPTDTIVEEAEFSNYIYSTDPVLSAYRNADIIGTTDDAIGLFSDELFSKEVYNLSFYALTRKKTFFEYGEYFKVSAFVQCLSKELFLYSRSFDQHSMVSDNPFAEPVPVYSNIEGGLGIFGSLVISSKSLYIGDYPVEGKTYIDDETFRELYKF</sequence>
<dbReference type="Proteomes" id="UP000184164">
    <property type="component" value="Unassembled WGS sequence"/>
</dbReference>
<dbReference type="AlphaFoldDB" id="A0A1M5DKH4"/>
<organism evidence="1 2">
    <name type="scientific">Mariniphaga anaerophila</name>
    <dbReference type="NCBI Taxonomy" id="1484053"/>
    <lineage>
        <taxon>Bacteria</taxon>
        <taxon>Pseudomonadati</taxon>
        <taxon>Bacteroidota</taxon>
        <taxon>Bacteroidia</taxon>
        <taxon>Marinilabiliales</taxon>
        <taxon>Prolixibacteraceae</taxon>
        <taxon>Mariniphaga</taxon>
    </lineage>
</organism>
<dbReference type="OrthoDB" id="1466461at2"/>